<comment type="similarity">
    <text evidence="1">Belongs to the MYG1 family.</text>
</comment>
<dbReference type="GO" id="GO:0016787">
    <property type="term" value="F:hydrolase activity"/>
    <property type="evidence" value="ECO:0007669"/>
    <property type="project" value="UniProtKB-KW"/>
</dbReference>
<reference evidence="3 4" key="1">
    <citation type="submission" date="2017-09" db="EMBL/GenBank/DDBJ databases">
        <title>Depth-based differentiation of microbial function through sediment-hosted aquifers and enrichment of novel symbionts in the deep terrestrial subsurface.</title>
        <authorList>
            <person name="Probst A.J."/>
            <person name="Ladd B."/>
            <person name="Jarett J.K."/>
            <person name="Geller-Mcgrath D.E."/>
            <person name="Sieber C.M."/>
            <person name="Emerson J.B."/>
            <person name="Anantharaman K."/>
            <person name="Thomas B.C."/>
            <person name="Malmstrom R."/>
            <person name="Stieglmeier M."/>
            <person name="Klingl A."/>
            <person name="Woyke T."/>
            <person name="Ryan C.M."/>
            <person name="Banfield J.F."/>
        </authorList>
    </citation>
    <scope>NUCLEOTIDE SEQUENCE [LARGE SCALE GENOMIC DNA]</scope>
    <source>
        <strain evidence="3">CG22_combo_CG10-13_8_21_14_all_42_17</strain>
    </source>
</reference>
<protein>
    <submittedName>
        <fullName evidence="3">Metal-dependent hydrolase</fullName>
    </submittedName>
</protein>
<dbReference type="PANTHER" id="PTHR11215">
    <property type="entry name" value="METAL DEPENDENT HYDROLASE - RELATED"/>
    <property type="match status" value="1"/>
</dbReference>
<keyword evidence="3" id="KW-0378">Hydrolase</keyword>
<name>A0A2H0BE70_9BACT</name>
<accession>A0A2H0BE70</accession>
<dbReference type="Proteomes" id="UP000229794">
    <property type="component" value="Unassembled WGS sequence"/>
</dbReference>
<dbReference type="InterPro" id="IPR003226">
    <property type="entry name" value="MYG1_exonuclease"/>
</dbReference>
<dbReference type="GO" id="GO:0005737">
    <property type="term" value="C:cytoplasm"/>
    <property type="evidence" value="ECO:0007669"/>
    <property type="project" value="TreeGrafter"/>
</dbReference>
<evidence type="ECO:0000313" key="3">
    <source>
        <dbReference type="EMBL" id="PIP55962.1"/>
    </source>
</evidence>
<comment type="caution">
    <text evidence="3">The sequence shown here is derived from an EMBL/GenBank/DDBJ whole genome shotgun (WGS) entry which is preliminary data.</text>
</comment>
<dbReference type="PANTHER" id="PTHR11215:SF1">
    <property type="entry name" value="MYG1 EXONUCLEASE"/>
    <property type="match status" value="1"/>
</dbReference>
<gene>
    <name evidence="3" type="ORF">COX06_00320</name>
</gene>
<dbReference type="AlphaFoldDB" id="A0A2H0BE70"/>
<evidence type="ECO:0000256" key="1">
    <source>
        <dbReference type="ARBA" id="ARBA00010105"/>
    </source>
</evidence>
<organism evidence="3 4">
    <name type="scientific">Candidatus Zambryskibacteria bacterium CG22_combo_CG10-13_8_21_14_all_42_17</name>
    <dbReference type="NCBI Taxonomy" id="1975118"/>
    <lineage>
        <taxon>Bacteria</taxon>
        <taxon>Candidatus Zambryskiibacteriota</taxon>
    </lineage>
</organism>
<feature type="region of interest" description="Disordered" evidence="2">
    <location>
        <begin position="1"/>
        <end position="30"/>
    </location>
</feature>
<dbReference type="EMBL" id="PCST01000006">
    <property type="protein sequence ID" value="PIP55962.1"/>
    <property type="molecule type" value="Genomic_DNA"/>
</dbReference>
<evidence type="ECO:0000313" key="4">
    <source>
        <dbReference type="Proteomes" id="UP000229794"/>
    </source>
</evidence>
<feature type="compositionally biased region" description="Polar residues" evidence="2">
    <location>
        <begin position="17"/>
        <end position="30"/>
    </location>
</feature>
<evidence type="ECO:0000256" key="2">
    <source>
        <dbReference type="SAM" id="MobiDB-lite"/>
    </source>
</evidence>
<sequence>MNPHTNSNIVKRESPKDSPNSDASSHMQSDSYAAGFTKANNVGIGVGVNPKTSNEALKTILTHSGSFQADDIFAVAILLMAIGESKVIRSRDKEQIASADYVVDVGMVHDPAKNKFDHHQHGGAGERPNGIPYASCGLVWKEYGEKLAGSKEAANLIDAKLMAPLDAHDNGVSIAGYHFKDVREYSVVDFLYSFLPSLHESEESLYKIFMALVAIAKDLLLREITIAKDIIIGEAKVRSTFEASTDKRILFLSEELPWKRVLLDKPEVMYVVYPRNDGNWGVRAVQDTGYTSRKPLPLEWGAKGDKELQEVTGVPDAVFCHRALFMAVAGSKEGAIKLAKIALDA</sequence>
<proteinExistence type="inferred from homology"/>
<dbReference type="Pfam" id="PF03690">
    <property type="entry name" value="MYG1_exonuc"/>
    <property type="match status" value="1"/>
</dbReference>